<feature type="region of interest" description="Disordered" evidence="1">
    <location>
        <begin position="1"/>
        <end position="63"/>
    </location>
</feature>
<dbReference type="Gene3D" id="2.60.40.790">
    <property type="match status" value="1"/>
</dbReference>
<feature type="compositionally biased region" description="Polar residues" evidence="1">
    <location>
        <begin position="342"/>
        <end position="353"/>
    </location>
</feature>
<evidence type="ECO:0000313" key="3">
    <source>
        <dbReference type="Proteomes" id="UP001163850"/>
    </source>
</evidence>
<dbReference type="AlphaFoldDB" id="A0AA38UUJ2"/>
<evidence type="ECO:0000256" key="1">
    <source>
        <dbReference type="SAM" id="MobiDB-lite"/>
    </source>
</evidence>
<dbReference type="SUPFAM" id="SSF49764">
    <property type="entry name" value="HSP20-like chaperones"/>
    <property type="match status" value="1"/>
</dbReference>
<feature type="compositionally biased region" description="Low complexity" evidence="1">
    <location>
        <begin position="383"/>
        <end position="392"/>
    </location>
</feature>
<organism evidence="2 3">
    <name type="scientific">Lentinula detonsa</name>
    <dbReference type="NCBI Taxonomy" id="2804962"/>
    <lineage>
        <taxon>Eukaryota</taxon>
        <taxon>Fungi</taxon>
        <taxon>Dikarya</taxon>
        <taxon>Basidiomycota</taxon>
        <taxon>Agaricomycotina</taxon>
        <taxon>Agaricomycetes</taxon>
        <taxon>Agaricomycetidae</taxon>
        <taxon>Agaricales</taxon>
        <taxon>Marasmiineae</taxon>
        <taxon>Omphalotaceae</taxon>
        <taxon>Lentinula</taxon>
    </lineage>
</organism>
<dbReference type="EMBL" id="MU801978">
    <property type="protein sequence ID" value="KAJ3984837.1"/>
    <property type="molecule type" value="Genomic_DNA"/>
</dbReference>
<dbReference type="Proteomes" id="UP001163850">
    <property type="component" value="Unassembled WGS sequence"/>
</dbReference>
<dbReference type="InterPro" id="IPR008978">
    <property type="entry name" value="HSP20-like_chaperone"/>
</dbReference>
<sequence length="481" mass="51201">MSYYHHGGEYQQDIDLPNEQTEPIPSWETLDPQPQQPQEPSSSSAFVSPTAPTPHALPTQHFDYSPLHTPIDYGEIPDLLFSTQAGMNFAPQERLVRSEGYPSPETEAFQHSPSPTTPTVPGPQRTRPRGAASHGTKGSGIQHQHHPYRRPQSALAGKAKEIAGARYSVVTGGGIQSYPASMSAPLQEAGLSHASSSAMLPPSTTRPQRPSLVSISSSSHQPMGPPPEPSHPSPLPPPTSMWPAPDTTLSSSATAPTVDFENSIRRVREVTKHFFTPRLDSFYDTSNHILKAYLELPGVRREHLFVTLATSAITRHRSVNVWGISLSPAWLSAGAAQAGDGTASTSQERSSLGKTMHMSSGSLSSTSTASVPSMSAGEAAGTARASSAPSPDGGSGGAAGLRPPMVTSEMEMSLGLGLPPQYTLRERRYGEFLRLLPVPPETRARHVQAILEAGVLSLSISFGIPLTEGQVSSVREIITVG</sequence>
<accession>A0AA38UUJ2</accession>
<feature type="region of interest" description="Disordered" evidence="1">
    <location>
        <begin position="98"/>
        <end position="155"/>
    </location>
</feature>
<feature type="region of interest" description="Disordered" evidence="1">
    <location>
        <begin position="339"/>
        <end position="403"/>
    </location>
</feature>
<feature type="compositionally biased region" description="Polar residues" evidence="1">
    <location>
        <begin position="193"/>
        <end position="217"/>
    </location>
</feature>
<reference evidence="2" key="1">
    <citation type="submission" date="2022-08" db="EMBL/GenBank/DDBJ databases">
        <authorList>
            <consortium name="DOE Joint Genome Institute"/>
            <person name="Min B."/>
            <person name="Riley R."/>
            <person name="Sierra-Patev S."/>
            <person name="Naranjo-Ortiz M."/>
            <person name="Looney B."/>
            <person name="Konkel Z."/>
            <person name="Slot J.C."/>
            <person name="Sakamoto Y."/>
            <person name="Steenwyk J.L."/>
            <person name="Rokas A."/>
            <person name="Carro J."/>
            <person name="Camarero S."/>
            <person name="Ferreira P."/>
            <person name="Molpeceres G."/>
            <person name="Ruiz-Duenas F.J."/>
            <person name="Serrano A."/>
            <person name="Henrissat B."/>
            <person name="Drula E."/>
            <person name="Hughes K.W."/>
            <person name="Mata J.L."/>
            <person name="Ishikawa N.K."/>
            <person name="Vargas-Isla R."/>
            <person name="Ushijima S."/>
            <person name="Smith C.A."/>
            <person name="Ahrendt S."/>
            <person name="Andreopoulos W."/>
            <person name="He G."/>
            <person name="Labutti K."/>
            <person name="Lipzen A."/>
            <person name="Ng V."/>
            <person name="Sandor L."/>
            <person name="Barry K."/>
            <person name="Martinez A.T."/>
            <person name="Xiao Y."/>
            <person name="Gibbons J.G."/>
            <person name="Terashima K."/>
            <person name="Hibbett D.S."/>
            <person name="Grigoriev I.V."/>
        </authorList>
    </citation>
    <scope>NUCLEOTIDE SEQUENCE</scope>
    <source>
        <strain evidence="2">TFB7829</strain>
    </source>
</reference>
<feature type="compositionally biased region" description="Pro residues" evidence="1">
    <location>
        <begin position="223"/>
        <end position="240"/>
    </location>
</feature>
<gene>
    <name evidence="2" type="ORF">F5890DRAFT_1514506</name>
</gene>
<feature type="compositionally biased region" description="Low complexity" evidence="1">
    <location>
        <begin position="32"/>
        <end position="44"/>
    </location>
</feature>
<proteinExistence type="predicted"/>
<comment type="caution">
    <text evidence="2">The sequence shown here is derived from an EMBL/GenBank/DDBJ whole genome shotgun (WGS) entry which is preliminary data.</text>
</comment>
<feature type="region of interest" description="Disordered" evidence="1">
    <location>
        <begin position="193"/>
        <end position="254"/>
    </location>
</feature>
<dbReference type="CDD" id="cd06464">
    <property type="entry name" value="ACD_sHsps-like"/>
    <property type="match status" value="1"/>
</dbReference>
<feature type="compositionally biased region" description="Low complexity" evidence="1">
    <location>
        <begin position="355"/>
        <end position="375"/>
    </location>
</feature>
<name>A0AA38UUJ2_9AGAR</name>
<evidence type="ECO:0000313" key="2">
    <source>
        <dbReference type="EMBL" id="KAJ3984837.1"/>
    </source>
</evidence>
<protein>
    <submittedName>
        <fullName evidence="2">Uncharacterized protein</fullName>
    </submittedName>
</protein>